<dbReference type="InterPro" id="IPR011600">
    <property type="entry name" value="Pept_C14_caspase"/>
</dbReference>
<keyword evidence="1 3" id="KW-0853">WD repeat</keyword>
<dbReference type="InterPro" id="IPR020472">
    <property type="entry name" value="WD40_PAC1"/>
</dbReference>
<dbReference type="KEGG" id="pbor:BSF38_03752"/>
<dbReference type="PROSITE" id="PS50082">
    <property type="entry name" value="WD_REPEATS_2"/>
    <property type="match status" value="4"/>
</dbReference>
<feature type="repeat" description="WD" evidence="3">
    <location>
        <begin position="818"/>
        <end position="859"/>
    </location>
</feature>
<dbReference type="PROSITE" id="PS00018">
    <property type="entry name" value="EF_HAND_1"/>
    <property type="match status" value="1"/>
</dbReference>
<reference evidence="8" key="1">
    <citation type="submission" date="2016-12" db="EMBL/GenBank/DDBJ databases">
        <title>Comparative genomics of four Isosphaeraceae planctomycetes: a common pool of plasmids and glycoside hydrolase genes.</title>
        <authorList>
            <person name="Ivanova A."/>
        </authorList>
    </citation>
    <scope>NUCLEOTIDE SEQUENCE [LARGE SCALE GENOMIC DNA]</scope>
    <source>
        <strain evidence="8">PX4</strain>
    </source>
</reference>
<dbReference type="InterPro" id="IPR019775">
    <property type="entry name" value="WD40_repeat_CS"/>
</dbReference>
<evidence type="ECO:0000256" key="2">
    <source>
        <dbReference type="ARBA" id="ARBA00022737"/>
    </source>
</evidence>
<evidence type="ECO:0000259" key="6">
    <source>
        <dbReference type="Pfam" id="PF00656"/>
    </source>
</evidence>
<dbReference type="PANTHER" id="PTHR19848">
    <property type="entry name" value="WD40 REPEAT PROTEIN"/>
    <property type="match status" value="1"/>
</dbReference>
<dbReference type="PRINTS" id="PR00320">
    <property type="entry name" value="GPROTEINBRPT"/>
</dbReference>
<dbReference type="GO" id="GO:0006508">
    <property type="term" value="P:proteolysis"/>
    <property type="evidence" value="ECO:0007669"/>
    <property type="project" value="InterPro"/>
</dbReference>
<feature type="region of interest" description="Disordered" evidence="4">
    <location>
        <begin position="1438"/>
        <end position="1474"/>
    </location>
</feature>
<dbReference type="InterPro" id="IPR018247">
    <property type="entry name" value="EF_Hand_1_Ca_BS"/>
</dbReference>
<evidence type="ECO:0000256" key="5">
    <source>
        <dbReference type="SAM" id="SignalP"/>
    </source>
</evidence>
<dbReference type="STRING" id="1387353.BSF38_03752"/>
<dbReference type="Gene3D" id="3.40.50.1460">
    <property type="match status" value="2"/>
</dbReference>
<feature type="domain" description="Peptidase C14 caspase" evidence="6">
    <location>
        <begin position="1171"/>
        <end position="1386"/>
    </location>
</feature>
<gene>
    <name evidence="7" type="ORF">BSF38_03752</name>
</gene>
<feature type="signal peptide" evidence="5">
    <location>
        <begin position="1"/>
        <end position="32"/>
    </location>
</feature>
<dbReference type="GO" id="GO:0004197">
    <property type="term" value="F:cysteine-type endopeptidase activity"/>
    <property type="evidence" value="ECO:0007669"/>
    <property type="project" value="InterPro"/>
</dbReference>
<dbReference type="EMBL" id="CP019082">
    <property type="protein sequence ID" value="APW62217.1"/>
    <property type="molecule type" value="Genomic_DNA"/>
</dbReference>
<organism evidence="7 8">
    <name type="scientific">Paludisphaera borealis</name>
    <dbReference type="NCBI Taxonomy" id="1387353"/>
    <lineage>
        <taxon>Bacteria</taxon>
        <taxon>Pseudomonadati</taxon>
        <taxon>Planctomycetota</taxon>
        <taxon>Planctomycetia</taxon>
        <taxon>Isosphaerales</taxon>
        <taxon>Isosphaeraceae</taxon>
        <taxon>Paludisphaera</taxon>
    </lineage>
</organism>
<feature type="chain" id="PRO_5013273401" evidence="5">
    <location>
        <begin position="33"/>
        <end position="1474"/>
    </location>
</feature>
<name>A0A1U7CTF1_9BACT</name>
<dbReference type="InterPro" id="IPR001680">
    <property type="entry name" value="WD40_rpt"/>
</dbReference>
<feature type="repeat" description="WD" evidence="3">
    <location>
        <begin position="322"/>
        <end position="363"/>
    </location>
</feature>
<dbReference type="SUPFAM" id="SSF50978">
    <property type="entry name" value="WD40 repeat-like"/>
    <property type="match status" value="2"/>
</dbReference>
<feature type="repeat" description="WD" evidence="3">
    <location>
        <begin position="954"/>
        <end position="995"/>
    </location>
</feature>
<dbReference type="PROSITE" id="PS50294">
    <property type="entry name" value="WD_REPEATS_REGION"/>
    <property type="match status" value="3"/>
</dbReference>
<evidence type="ECO:0000313" key="8">
    <source>
        <dbReference type="Proteomes" id="UP000186309"/>
    </source>
</evidence>
<evidence type="ECO:0000256" key="3">
    <source>
        <dbReference type="PROSITE-ProRule" id="PRU00221"/>
    </source>
</evidence>
<proteinExistence type="predicted"/>
<feature type="repeat" description="WD" evidence="3">
    <location>
        <begin position="640"/>
        <end position="673"/>
    </location>
</feature>
<dbReference type="InterPro" id="IPR036322">
    <property type="entry name" value="WD40_repeat_dom_sf"/>
</dbReference>
<dbReference type="PANTHER" id="PTHR19848:SF8">
    <property type="entry name" value="F-BOX AND WD REPEAT DOMAIN CONTAINING 7"/>
    <property type="match status" value="1"/>
</dbReference>
<dbReference type="PROSITE" id="PS00678">
    <property type="entry name" value="WD_REPEATS_1"/>
    <property type="match status" value="1"/>
</dbReference>
<dbReference type="Pfam" id="PF00400">
    <property type="entry name" value="WD40"/>
    <property type="match status" value="6"/>
</dbReference>
<sequence>MSATRRTMPFRAGRTWLLGLFVALAVARSAPGQPPAPPEPAKPQVWAMLAGVERYEDSQAFPRCRGAARDAANLAHWLIDAAGWPADHVLLLSDRDLATLGFDNPASQPEYRPATKANLDWGARTWLPSKARPGDTLVLFFAGQAVGLLPNPNQRPGAPDRDYLIPMDARGTDVDATGWMPGRAIEDVAARGDYTIVCLLDASPAGRVQSPRVLGSPAQFAPGERMLRGVVRWPGVTAWLAASDKPSGQSAEEGSGLLTQSLLASLGTRRKPSNLLECLDRLRREPSLASQRFRTSGGFRPDLSLWPADARPPRPKAEPLLQRGHADRVTAVSFAADGGRLYSASQDSTVRIWNAQDASLLSVMLATMNGVWSLAQSADGRLLAAGGGKGEVYIYDLTREIARTFNDGHRHRGPVEEVAFLPEKPTEPPADAQAAGPTPRHVVTLDNQGRCLVWDATRQQIQYLTMPAESKARLLAVAKRAGPVAFCLVTPVGKGAEVVLAFDALGKSVASLPATPNRITALALADDGGRVHVGREDGVVTEFELPGGAKRAEWKLNATVTLIKEAPLWLVAATDRTLQVLPRGEQAGRTSKEVTMDGKIAQVALSADGRLVAACDAFRGELRVWELSDDGTAATPIEIERKDRGAALSLCFSPGGETLAAGDGDGGIRFWEIPAGRARPGIAASRGRVRHIAVAPDEKALLQINDDGLALVWEFGEGRGARRVPGSSGFRPAGDFLPDGDLALIDYDGNVVVHERATLARRPIVFERPLAENGKTASSWGFHSLAVGAGGRIAAGSRDGPLACVWKSADGRLACKPVRGHGDAINTVGLSHDGTSLLTGGDDGLVKVWSLATAEPTLERVLNAEGVAAPSPVTAAAFSPRERGLIAIGRKDGRLSLLQPGDAKPINVSTGLQGMVRTVAFSADGRLVAAAGDNRQITLFEANRPGLPILLNTRPSHFEMINTLVFWPQGKLLASASDDTTVRLWRLADRALIGTLAASKDGLDWVVFTPAGLFDASPEGERRVTWRLDKGAADQGDEVVARLDQLRRQRHVFDLADSLSQAKDVLSSAEIPAGKPPRIELEPVAAISPKQRRVDLAIRLSDPAVTDLRLYHNGVAVAGDLKPEDGTIRATVTLVGGGNQIYALAGKPGSIDARSNQLDLTYNGQTIGKTHVLALGVSRYSSQALRYADSDAQAIADALKPADPIVLLNEDVSAESVNKAFEQLRREVRERPEDKVVVFLAGHTDVRQGYFCLLLPTAEMPAGGPEIVALRGVENNAAPPAQPPKRPPTQDKTLLPYALIHRNLSFVDALQRLVIVDACQAEAIFDDPIVRMKQRRSVRILADEDAYQARTSYIMAARRGERAGEAERLKHGLLTYALLRGIGQAGMGPSPDLPLFQQYPSADMNRDGWVETGELRQYADITVPRLAQTFPELVLRGARGDASNNPRAAVAQESEQTSSFLLMETPDSAKTTQH</sequence>
<dbReference type="Gene3D" id="2.130.10.10">
    <property type="entry name" value="YVTN repeat-like/Quinoprotein amine dehydrogenase"/>
    <property type="match status" value="4"/>
</dbReference>
<keyword evidence="2" id="KW-0677">Repeat</keyword>
<dbReference type="Pfam" id="PF00656">
    <property type="entry name" value="Peptidase_C14"/>
    <property type="match status" value="1"/>
</dbReference>
<accession>A0A1U7CTF1</accession>
<dbReference type="SMART" id="SM00320">
    <property type="entry name" value="WD40"/>
    <property type="match status" value="10"/>
</dbReference>
<dbReference type="Proteomes" id="UP000186309">
    <property type="component" value="Chromosome"/>
</dbReference>
<keyword evidence="8" id="KW-1185">Reference proteome</keyword>
<evidence type="ECO:0000256" key="4">
    <source>
        <dbReference type="SAM" id="MobiDB-lite"/>
    </source>
</evidence>
<protein>
    <submittedName>
        <fullName evidence="7">Caspase</fullName>
    </submittedName>
</protein>
<dbReference type="InterPro" id="IPR015943">
    <property type="entry name" value="WD40/YVTN_repeat-like_dom_sf"/>
</dbReference>
<evidence type="ECO:0000256" key="1">
    <source>
        <dbReference type="ARBA" id="ARBA00022574"/>
    </source>
</evidence>
<keyword evidence="5" id="KW-0732">Signal</keyword>
<evidence type="ECO:0000313" key="7">
    <source>
        <dbReference type="EMBL" id="APW62217.1"/>
    </source>
</evidence>
<dbReference type="OrthoDB" id="233970at2"/>